<evidence type="ECO:0000256" key="6">
    <source>
        <dbReference type="ARBA" id="ARBA00022741"/>
    </source>
</evidence>
<dbReference type="EC" id="2.7.4.9" evidence="2 11"/>
<evidence type="ECO:0000256" key="1">
    <source>
        <dbReference type="ARBA" id="ARBA00009776"/>
    </source>
</evidence>
<evidence type="ECO:0000259" key="12">
    <source>
        <dbReference type="Pfam" id="PF02223"/>
    </source>
</evidence>
<comment type="caution">
    <text evidence="13">The sequence shown here is derived from an EMBL/GenBank/DDBJ whole genome shotgun (WGS) entry which is preliminary data.</text>
</comment>
<dbReference type="Pfam" id="PF02223">
    <property type="entry name" value="Thymidylate_kin"/>
    <property type="match status" value="1"/>
</dbReference>
<evidence type="ECO:0000256" key="9">
    <source>
        <dbReference type="ARBA" id="ARBA00029962"/>
    </source>
</evidence>
<evidence type="ECO:0000256" key="5">
    <source>
        <dbReference type="ARBA" id="ARBA00022727"/>
    </source>
</evidence>
<dbReference type="InterPro" id="IPR027417">
    <property type="entry name" value="P-loop_NTPase"/>
</dbReference>
<keyword evidence="8 11" id="KW-0067">ATP-binding</keyword>
<keyword evidence="14" id="KW-1185">Reference proteome</keyword>
<feature type="domain" description="Thymidylate kinase-like" evidence="12">
    <location>
        <begin position="8"/>
        <end position="195"/>
    </location>
</feature>
<evidence type="ECO:0000256" key="10">
    <source>
        <dbReference type="ARBA" id="ARBA00048743"/>
    </source>
</evidence>
<organism evidence="13 14">
    <name type="scientific">Halopseudomonas salina</name>
    <dbReference type="NCBI Taxonomy" id="1323744"/>
    <lineage>
        <taxon>Bacteria</taxon>
        <taxon>Pseudomonadati</taxon>
        <taxon>Pseudomonadota</taxon>
        <taxon>Gammaproteobacteria</taxon>
        <taxon>Pseudomonadales</taxon>
        <taxon>Pseudomonadaceae</taxon>
        <taxon>Halopseudomonas</taxon>
    </lineage>
</organism>
<protein>
    <recommendedName>
        <fullName evidence="3 11">Thymidylate kinase</fullName>
        <ecNumber evidence="2 11">2.7.4.9</ecNumber>
    </recommendedName>
    <alternativeName>
        <fullName evidence="9 11">dTMP kinase</fullName>
    </alternativeName>
</protein>
<dbReference type="SUPFAM" id="SSF52540">
    <property type="entry name" value="P-loop containing nucleoside triphosphate hydrolases"/>
    <property type="match status" value="1"/>
</dbReference>
<evidence type="ECO:0000313" key="14">
    <source>
        <dbReference type="Proteomes" id="UP000638188"/>
    </source>
</evidence>
<evidence type="ECO:0000313" key="13">
    <source>
        <dbReference type="EMBL" id="GGD03950.1"/>
    </source>
</evidence>
<dbReference type="InterPro" id="IPR039430">
    <property type="entry name" value="Thymidylate_kin-like_dom"/>
</dbReference>
<evidence type="ECO:0000256" key="4">
    <source>
        <dbReference type="ARBA" id="ARBA00022679"/>
    </source>
</evidence>
<evidence type="ECO:0000256" key="3">
    <source>
        <dbReference type="ARBA" id="ARBA00017144"/>
    </source>
</evidence>
<evidence type="ECO:0000256" key="2">
    <source>
        <dbReference type="ARBA" id="ARBA00012980"/>
    </source>
</evidence>
<dbReference type="CDD" id="cd01672">
    <property type="entry name" value="TMPK"/>
    <property type="match status" value="1"/>
</dbReference>
<reference evidence="14" key="1">
    <citation type="journal article" date="2019" name="Int. J. Syst. Evol. Microbiol.">
        <title>The Global Catalogue of Microorganisms (GCM) 10K type strain sequencing project: providing services to taxonomists for standard genome sequencing and annotation.</title>
        <authorList>
            <consortium name="The Broad Institute Genomics Platform"/>
            <consortium name="The Broad Institute Genome Sequencing Center for Infectious Disease"/>
            <person name="Wu L."/>
            <person name="Ma J."/>
        </authorList>
    </citation>
    <scope>NUCLEOTIDE SEQUENCE [LARGE SCALE GENOMIC DNA]</scope>
    <source>
        <strain evidence="14">CGMCC 1.12482</strain>
    </source>
</reference>
<feature type="binding site" evidence="11">
    <location>
        <begin position="10"/>
        <end position="17"/>
    </location>
    <ligand>
        <name>ATP</name>
        <dbReference type="ChEBI" id="CHEBI:30616"/>
    </ligand>
</feature>
<keyword evidence="7 11" id="KW-0418">Kinase</keyword>
<gene>
    <name evidence="11 13" type="primary">tmk</name>
    <name evidence="13" type="ORF">GCM10007418_23810</name>
</gene>
<dbReference type="GO" id="GO:0016301">
    <property type="term" value="F:kinase activity"/>
    <property type="evidence" value="ECO:0007669"/>
    <property type="project" value="UniProtKB-KW"/>
</dbReference>
<evidence type="ECO:0000256" key="11">
    <source>
        <dbReference type="HAMAP-Rule" id="MF_00165"/>
    </source>
</evidence>
<name>A0ABQ1PUR9_9GAMM</name>
<proteinExistence type="inferred from homology"/>
<evidence type="ECO:0000256" key="8">
    <source>
        <dbReference type="ARBA" id="ARBA00022840"/>
    </source>
</evidence>
<accession>A0ABQ1PUR9</accession>
<evidence type="ECO:0000256" key="7">
    <source>
        <dbReference type="ARBA" id="ARBA00022777"/>
    </source>
</evidence>
<comment type="similarity">
    <text evidence="1 11">Belongs to the thymidylate kinase family.</text>
</comment>
<dbReference type="InterPro" id="IPR018094">
    <property type="entry name" value="Thymidylate_kinase"/>
</dbReference>
<comment type="function">
    <text evidence="11">Phosphorylation of dTMP to form dTDP in both de novo and salvage pathways of dTTP synthesis.</text>
</comment>
<dbReference type="Proteomes" id="UP000638188">
    <property type="component" value="Unassembled WGS sequence"/>
</dbReference>
<dbReference type="RefSeq" id="WP_150276791.1">
    <property type="nucleotide sequence ID" value="NZ_BMFF01000004.1"/>
</dbReference>
<dbReference type="HAMAP" id="MF_00165">
    <property type="entry name" value="Thymidylate_kinase"/>
    <property type="match status" value="1"/>
</dbReference>
<sequence>MSGLFITFEGPEGAGKSTNLQLFAAALRESGCDPLLTREPGGTPIAEKIREVLLSHHDEPMCSDAELLLMFAARAQHIDRLIRPALDRGQVVISDRFTDATYAYQGGGRGIAVQRIAALEEWVQGPLRPDLTVVFDVPVAVGMQRARARSELDRFEVEQTAFFEAVRQTYLERASADPGRYRIIDASGTLDQVAQAMRPLVAQVLEQWHA</sequence>
<keyword evidence="6 11" id="KW-0547">Nucleotide-binding</keyword>
<keyword evidence="5 11" id="KW-0545">Nucleotide biosynthesis</keyword>
<dbReference type="PANTHER" id="PTHR10344:SF4">
    <property type="entry name" value="UMP-CMP KINASE 2, MITOCHONDRIAL"/>
    <property type="match status" value="1"/>
</dbReference>
<dbReference type="NCBIfam" id="TIGR00041">
    <property type="entry name" value="DTMP_kinase"/>
    <property type="match status" value="1"/>
</dbReference>
<dbReference type="EMBL" id="BMFF01000004">
    <property type="protein sequence ID" value="GGD03950.1"/>
    <property type="molecule type" value="Genomic_DNA"/>
</dbReference>
<comment type="catalytic activity">
    <reaction evidence="10 11">
        <text>dTMP + ATP = dTDP + ADP</text>
        <dbReference type="Rhea" id="RHEA:13517"/>
        <dbReference type="ChEBI" id="CHEBI:30616"/>
        <dbReference type="ChEBI" id="CHEBI:58369"/>
        <dbReference type="ChEBI" id="CHEBI:63528"/>
        <dbReference type="ChEBI" id="CHEBI:456216"/>
        <dbReference type="EC" id="2.7.4.9"/>
    </reaction>
</comment>
<keyword evidence="4 11" id="KW-0808">Transferase</keyword>
<dbReference type="PANTHER" id="PTHR10344">
    <property type="entry name" value="THYMIDYLATE KINASE"/>
    <property type="match status" value="1"/>
</dbReference>
<dbReference type="Gene3D" id="3.40.50.300">
    <property type="entry name" value="P-loop containing nucleotide triphosphate hydrolases"/>
    <property type="match status" value="1"/>
</dbReference>